<feature type="signal peptide" evidence="1">
    <location>
        <begin position="1"/>
        <end position="23"/>
    </location>
</feature>
<dbReference type="InterPro" id="IPR048661">
    <property type="entry name" value="CPL1-like"/>
</dbReference>
<dbReference type="PANTHER" id="PTHR35192">
    <property type="entry name" value="PROTEIN, PUTATIVE-RELATED"/>
    <property type="match status" value="1"/>
</dbReference>
<protein>
    <submittedName>
        <fullName evidence="3">Protein priA</fullName>
    </submittedName>
</protein>
<dbReference type="RefSeq" id="XP_062628270.1">
    <property type="nucleotide sequence ID" value="XM_062772286.1"/>
</dbReference>
<evidence type="ECO:0000313" key="4">
    <source>
        <dbReference type="Proteomes" id="UP000827549"/>
    </source>
</evidence>
<dbReference type="InterPro" id="IPR038955">
    <property type="entry name" value="PriA/CPL1_fungi"/>
</dbReference>
<dbReference type="Pfam" id="PF21671">
    <property type="entry name" value="CPL1-like"/>
    <property type="match status" value="1"/>
</dbReference>
<dbReference type="AlphaFoldDB" id="A0AAF0YEW2"/>
<dbReference type="PANTHER" id="PTHR35192:SF2">
    <property type="entry name" value="APPLE DOMAIN-CONTAINING PROTEIN"/>
    <property type="match status" value="1"/>
</dbReference>
<gene>
    <name evidence="3" type="primary">priA_9</name>
    <name evidence="3" type="ORF">LOC62_04G005735</name>
</gene>
<accession>A0AAF0YEW2</accession>
<dbReference type="GeneID" id="87808963"/>
<proteinExistence type="predicted"/>
<feature type="chain" id="PRO_5041946402" evidence="1">
    <location>
        <begin position="24"/>
        <end position="272"/>
    </location>
</feature>
<evidence type="ECO:0000313" key="3">
    <source>
        <dbReference type="EMBL" id="WOO82238.1"/>
    </source>
</evidence>
<reference evidence="3" key="1">
    <citation type="submission" date="2023-10" db="EMBL/GenBank/DDBJ databases">
        <authorList>
            <person name="Noh H."/>
        </authorList>
    </citation>
    <scope>NUCLEOTIDE SEQUENCE</scope>
    <source>
        <strain evidence="3">DUCC4014</strain>
    </source>
</reference>
<feature type="domain" description="Protein CPL1-like" evidence="2">
    <location>
        <begin position="208"/>
        <end position="261"/>
    </location>
</feature>
<dbReference type="EMBL" id="CP086717">
    <property type="protein sequence ID" value="WOO82238.1"/>
    <property type="molecule type" value="Genomic_DNA"/>
</dbReference>
<evidence type="ECO:0000256" key="1">
    <source>
        <dbReference type="SAM" id="SignalP"/>
    </source>
</evidence>
<sequence>MLFRSAATVAFGLLGLVASPVLAQNEDTGCICDGYGTNIKYDNGTVEQDEILKTRSENGLGWCIKDGVLLTSMQTEIRNGINTRVNNNWINGPWAIRFYGGIVNGVPNPNPNLNAIARTVINTISDLVALQHPDCTATYPADGNFLPVACEPLCSWTCAPGFEQCGDKACIDPATQACPSGFPVSKLRRSEPACPVGATVCPTSTGGWECLNTASNLEACGGCPGTEGSVDCSALPGVADVACRSSQCVASRCNRGFTLKAGVCVPSPKRFW</sequence>
<name>A0AAF0YEW2_9TREE</name>
<evidence type="ECO:0000259" key="2">
    <source>
        <dbReference type="Pfam" id="PF21671"/>
    </source>
</evidence>
<organism evidence="3 4">
    <name type="scientific">Vanrija pseudolonga</name>
    <dbReference type="NCBI Taxonomy" id="143232"/>
    <lineage>
        <taxon>Eukaryota</taxon>
        <taxon>Fungi</taxon>
        <taxon>Dikarya</taxon>
        <taxon>Basidiomycota</taxon>
        <taxon>Agaricomycotina</taxon>
        <taxon>Tremellomycetes</taxon>
        <taxon>Trichosporonales</taxon>
        <taxon>Trichosporonaceae</taxon>
        <taxon>Vanrija</taxon>
    </lineage>
</organism>
<keyword evidence="1" id="KW-0732">Signal</keyword>
<dbReference type="Proteomes" id="UP000827549">
    <property type="component" value="Chromosome 4"/>
</dbReference>
<keyword evidence="4" id="KW-1185">Reference proteome</keyword>